<dbReference type="AlphaFoldDB" id="A0A2J6R0G7"/>
<proteinExistence type="predicted"/>
<accession>A0A2J6R0G7</accession>
<organism evidence="1 2">
    <name type="scientific">Hyaloscypha variabilis (strain UAMH 11265 / GT02V1 / F)</name>
    <name type="common">Meliniomyces variabilis</name>
    <dbReference type="NCBI Taxonomy" id="1149755"/>
    <lineage>
        <taxon>Eukaryota</taxon>
        <taxon>Fungi</taxon>
        <taxon>Dikarya</taxon>
        <taxon>Ascomycota</taxon>
        <taxon>Pezizomycotina</taxon>
        <taxon>Leotiomycetes</taxon>
        <taxon>Helotiales</taxon>
        <taxon>Hyaloscyphaceae</taxon>
        <taxon>Hyaloscypha</taxon>
        <taxon>Hyaloscypha variabilis</taxon>
    </lineage>
</organism>
<dbReference type="EMBL" id="KZ613960">
    <property type="protein sequence ID" value="PMD32007.1"/>
    <property type="molecule type" value="Genomic_DNA"/>
</dbReference>
<evidence type="ECO:0000313" key="2">
    <source>
        <dbReference type="Proteomes" id="UP000235786"/>
    </source>
</evidence>
<dbReference type="OrthoDB" id="3551290at2759"/>
<dbReference type="Proteomes" id="UP000235786">
    <property type="component" value="Unassembled WGS sequence"/>
</dbReference>
<protein>
    <submittedName>
        <fullName evidence="1">Uncharacterized protein</fullName>
    </submittedName>
</protein>
<sequence>MKTPIAKWIQGIAIVSNACRFVVLADTTTSFSPSCIPGSPQTAFPNCDHFLNFGNTCPYLSTDQAREECLCNQDYVNSLFGCESEMRVCYEGDSLDDDYQSALSSWHSLCDTFLPSTLTVTTPPLSQITENYLATCQAEQDACSTMQLLQDNCDNSFTEANAAYTSCLCQPRWLSLDYTCEFEGNRSCLGVPATLSNMIGYDCPNFQDVIGTGLPASGSVITLSGPTSSAAITPSPSRTAMTASQTATTTKSSEGAHCGAHRWLLGLLCPSFWVLYIAVT</sequence>
<name>A0A2J6R0G7_HYAVF</name>
<evidence type="ECO:0000313" key="1">
    <source>
        <dbReference type="EMBL" id="PMD32007.1"/>
    </source>
</evidence>
<gene>
    <name evidence="1" type="ORF">L207DRAFT_640331</name>
</gene>
<reference evidence="1 2" key="1">
    <citation type="submission" date="2016-04" db="EMBL/GenBank/DDBJ databases">
        <title>A degradative enzymes factory behind the ericoid mycorrhizal symbiosis.</title>
        <authorList>
            <consortium name="DOE Joint Genome Institute"/>
            <person name="Martino E."/>
            <person name="Morin E."/>
            <person name="Grelet G."/>
            <person name="Kuo A."/>
            <person name="Kohler A."/>
            <person name="Daghino S."/>
            <person name="Barry K."/>
            <person name="Choi C."/>
            <person name="Cichocki N."/>
            <person name="Clum A."/>
            <person name="Copeland A."/>
            <person name="Hainaut M."/>
            <person name="Haridas S."/>
            <person name="Labutti K."/>
            <person name="Lindquist E."/>
            <person name="Lipzen A."/>
            <person name="Khouja H.-R."/>
            <person name="Murat C."/>
            <person name="Ohm R."/>
            <person name="Olson A."/>
            <person name="Spatafora J."/>
            <person name="Veneault-Fourrey C."/>
            <person name="Henrissat B."/>
            <person name="Grigoriev I."/>
            <person name="Martin F."/>
            <person name="Perotto S."/>
        </authorList>
    </citation>
    <scope>NUCLEOTIDE SEQUENCE [LARGE SCALE GENOMIC DNA]</scope>
    <source>
        <strain evidence="1 2">F</strain>
    </source>
</reference>
<keyword evidence="2" id="KW-1185">Reference proteome</keyword>